<dbReference type="Proteomes" id="UP000034189">
    <property type="component" value="Chromosome"/>
</dbReference>
<name>A0A0F7FFU3_PAEDU</name>
<dbReference type="Pfam" id="PF08388">
    <property type="entry name" value="GIIM"/>
    <property type="match status" value="1"/>
</dbReference>
<evidence type="ECO:0000313" key="2">
    <source>
        <dbReference type="EMBL" id="AKG37964.1"/>
    </source>
</evidence>
<evidence type="ECO:0000259" key="1">
    <source>
        <dbReference type="Pfam" id="PF08388"/>
    </source>
</evidence>
<reference evidence="2 3" key="2">
    <citation type="journal article" date="2016" name="Genome Announc.">
        <title>Genome Sequence of a Gram-Positive Diazotroph, Paenibacillus durus Type Strain ATCC 35681.</title>
        <authorList>
            <person name="Halim M.A."/>
            <person name="Rahman A.Y."/>
            <person name="Sim K.S."/>
            <person name="Yam H.C."/>
            <person name="Rahim A.A."/>
            <person name="Ghazali A.H."/>
            <person name="Najimudin N."/>
        </authorList>
    </citation>
    <scope>NUCLEOTIDE SEQUENCE [LARGE SCALE GENOMIC DNA]</scope>
    <source>
        <strain evidence="2 3">ATCC 35681</strain>
    </source>
</reference>
<dbReference type="PATRIC" id="fig|1333534.5.peg.5353"/>
<dbReference type="InterPro" id="IPR013597">
    <property type="entry name" value="Mat_intron_G2"/>
</dbReference>
<feature type="domain" description="Group II intron maturase-specific" evidence="1">
    <location>
        <begin position="3"/>
        <end position="58"/>
    </location>
</feature>
<protein>
    <submittedName>
        <fullName evidence="2">DNA polymerase</fullName>
    </submittedName>
</protein>
<dbReference type="AlphaFoldDB" id="A0A0F7FFU3"/>
<proteinExistence type="predicted"/>
<dbReference type="EMBL" id="CP011114">
    <property type="protein sequence ID" value="AKG37964.1"/>
    <property type="molecule type" value="Genomic_DNA"/>
</dbReference>
<gene>
    <name evidence="2" type="ORF">VK70_24470</name>
</gene>
<sequence>MRHKSLNDHVAWLNPKIQGWRNYYYTPYSQQKLAKLDWYILQRLARWHAKKRQRNRWMSLVREVNILAQTMGLKALL</sequence>
<dbReference type="HOGENOM" id="CLU_2634714_0_0_9"/>
<organism evidence="2 3">
    <name type="scientific">Paenibacillus durus ATCC 35681</name>
    <dbReference type="NCBI Taxonomy" id="1333534"/>
    <lineage>
        <taxon>Bacteria</taxon>
        <taxon>Bacillati</taxon>
        <taxon>Bacillota</taxon>
        <taxon>Bacilli</taxon>
        <taxon>Bacillales</taxon>
        <taxon>Paenibacillaceae</taxon>
        <taxon>Paenibacillus</taxon>
    </lineage>
</organism>
<accession>A0A0F7FFU3</accession>
<evidence type="ECO:0000313" key="3">
    <source>
        <dbReference type="Proteomes" id="UP000034189"/>
    </source>
</evidence>
<reference evidence="2 3" key="1">
    <citation type="submission" date="2015-03" db="EMBL/GenBank/DDBJ databases">
        <authorList>
            <person name="Abdul Halim M."/>
        </authorList>
    </citation>
    <scope>NUCLEOTIDE SEQUENCE [LARGE SCALE GENOMIC DNA]</scope>
    <source>
        <strain evidence="2 3">ATCC 35681</strain>
    </source>
</reference>